<feature type="region of interest" description="Disordered" evidence="4">
    <location>
        <begin position="972"/>
        <end position="998"/>
    </location>
</feature>
<dbReference type="InterPro" id="IPR001242">
    <property type="entry name" value="Condensation_dom"/>
</dbReference>
<dbReference type="CDD" id="cd19531">
    <property type="entry name" value="LCL_NRPS-like"/>
    <property type="match status" value="2"/>
</dbReference>
<dbReference type="InterPro" id="IPR020802">
    <property type="entry name" value="TesA-like"/>
</dbReference>
<dbReference type="CDD" id="cd17646">
    <property type="entry name" value="A_NRPS_AB3403-like"/>
    <property type="match status" value="1"/>
</dbReference>
<comment type="cofactor">
    <cofactor evidence="1">
        <name>pantetheine 4'-phosphate</name>
        <dbReference type="ChEBI" id="CHEBI:47942"/>
    </cofactor>
</comment>
<proteinExistence type="predicted"/>
<evidence type="ECO:0000259" key="5">
    <source>
        <dbReference type="PROSITE" id="PS50075"/>
    </source>
</evidence>
<dbReference type="InterPro" id="IPR020806">
    <property type="entry name" value="PKS_PP-bd"/>
</dbReference>
<feature type="region of interest" description="Disordered" evidence="4">
    <location>
        <begin position="1064"/>
        <end position="1113"/>
    </location>
</feature>
<dbReference type="SUPFAM" id="SSF52777">
    <property type="entry name" value="CoA-dependent acyltransferases"/>
    <property type="match status" value="4"/>
</dbReference>
<dbReference type="PROSITE" id="PS50075">
    <property type="entry name" value="CARRIER"/>
    <property type="match status" value="2"/>
</dbReference>
<dbReference type="PANTHER" id="PTHR45527:SF1">
    <property type="entry name" value="FATTY ACID SYNTHASE"/>
    <property type="match status" value="1"/>
</dbReference>
<sequence>MASTPEEKRALLARLLREKARKPKEAPASFSQERMWFLDQWNPGSALFNMPVAVRLTGTLHLEALERGLQELVSRHEPLRTTILEKEGSPLQLIAPSVEVPLSLVDLQEHPEADREAQAWKHMSAEAQRPFELSKGPLLRTVLYRLSPREHLLLFNLHHAIADGWSMGVLVRELATLYPAFVEGRPSPLPALPLQYAEYAGWQREWLRGEVLESQLAFWRSKLDPNAVLELPGDKTRPAALSSQGVRQSLVLSPELTQSLKTLAQREGKTLFAVLLAGFQVLLQRYTGQTDLTVGTLVAGRERAELEGLIGLFINTLALRTSLAGDPTFRELLSRAFETAREAQAHQDVPFEKLVEDLKPERSSRHLPLFQVMINLQNAPLPPLQSPDLRMEVVPVHTGTTKHDLTLYATELAEGLRLSAEYSTDLFEAPTMLRLLGHLRSLLAAAVEDPNRNISDLPMLTQEERQQILEEWNGEKVEMPANACIHTLIEAQVERTPEAVALVFEGQSLTYRELNARANQLAWHLRSLGVGPEVRVGLCVERSLEMVIALLATLKAGGAYVPLDPDYPSQRLVWMLEDARPAVLLVQQRLLSRLPPHQARVLCLDSQWDEMAAHPKHAPPPLATPNGLAYVIFTSGSTGRPKGAMNAHAPVVNRLLWMQDEYKLGPQDTVLQKTPFSFDVSVWEFFWPLMMGARLVVARPGGHQEPAYLVRLIAEARVTTLHFVPSMLQVFLEEPGLERCASLRRVVCSGEALPLELAERCLQRLPQAGLHNLYGPTEAAVDVTYYACVRGEQRRSVPIGRPVANTSIRLLDPKLRPVPIGVSGELFIGGVQVGRGYLSRPELTAERFIPDPFSETPGARMYRTGDVARWLPDGNVEYLGRADFQVKIRGLRIELGEIESALEQHPTVQQAVVMAREDVPGDKRLVAYVAGRGGAAAVDTEALNARLREKLPEYMVPSAIVVLDTLPLNPNGKVDRKALPAPKLERPKEEPVAPSTPTETEVAALFSELLRVEQVGAKDDLFKLGGNSLMATRVVARLRARFGVELPVRVLFQHSTVQQVARLVDEARSGGESKQERESGPKRRERLPVVPLRDEASVDSAEGQTQEQPKLTAEERHRLLVEWNATAADFPREACIPHLVEAQVRRTPEAVAVSAGSVRLTYRELDARANRLARYLRSLGVGPEVRVGLCVERNADMVVGMLAILKAGAAYVPLDPTYPRERLAFLLEDARGPALLAHSHLQGVLPPHDSQVVCLDALPEAVAQQPDSPPPGALHPENLAYLIYTSGSTGRPKGVAITHRSAVAFLTWALATFPPEALRGVLACTSINFDLSVFELFAPLSCGGTVIVARNALHLAELPQASEVSLVNTVPSAMAQLLRLGALPASVRTINLAGEPLPEPLARQIYEVPTVKDLYNLYGPSEDTTYSTWVRVRPGEPITIGRPLSNTQAYVLDEHLEPVAVGMPGELYLAGDGLARGYLHRPELTAERFLPCPFGAAGARMYRTGDRVRYRPDGELDYLGRNDNQVKIRGFRIELGEVETTLQRHPNVREAVVVVREDVPGDKRLVAYAAPTSPLPLGEGRGEGVARPGLDPTELRDWMRRTLPEYMVPPAFVVLEALPRNANGKVDRKALPAPAAERSSLRPYVAPRTPTEELLAGLWRQVLGVESVGALDHFLELGGHSLLATQVVSRLRSTLRLELPLNAFFETPTLEALARRVDAARDSGSALSVIPPLLPVPRTERLPLSFAQQRLWVLDRFEPGSTAYTILAALRLQGPLNTRALVRAVQALMRRHEGLRTTFIEDDQGPTQSILPDVEPALGLVDLRGLPESEREREALTLAAEEAERPFDLTRAPLLRALLVRLAEQHHLLVVTMHHIISDGWSSGILIRELSSLYEAYSTGEPPRLAPLSVQYADYAMWQRQWLKGGVLESQLAYWRKQLAGTPTALELPTDKPRPPVPSFRGGRVPVRLGRELSASLQALCQREGVTLFMALLAGFQTLLSANSGQLDVSVGSPIAGRAQPELEGLIGCFVNTLVLRTRLQGDPSFRELLGRVREVTLGAYAHQDVPFERVVEELLPTRDSSRSPLFQVLFVLENAPGSQPMGPGLSMRFVDVKRHSAKFDLTLALWEENQEITGVLEYSSDLFESFTAARMAEHLRVLLQWAVAHPEEPMSRLRLALANGDVLVPLRTSGSRRPFFCVHPIGGNVLCYAELVRHLDAEQPFYGLQARGLEGEQPPLESMEEMAALYVEALRTVQPQGPYRLGGWSMGAVVAFEMARLLKAQGEEVEQLVFIEPSPTSYAQGTRLEDEATLNSLFAANLAQTTGLPLELPAHVQPADASALLRYLWEEGRRVGAFGPEVGLAQLQRLQRVFTGCVRALYQHTLSPLQLPLTMLRGQEAQVGDPDAPDRGWAALAAHVEMLEVPGDHYSALRSPQVETVAQTLARVLESPPRRLQAVGQKAG</sequence>
<dbReference type="InterPro" id="IPR010071">
    <property type="entry name" value="AA_adenyl_dom"/>
</dbReference>
<evidence type="ECO:0000313" key="6">
    <source>
        <dbReference type="EMBL" id="MCY1078391.1"/>
    </source>
</evidence>
<dbReference type="RefSeq" id="WP_267537175.1">
    <property type="nucleotide sequence ID" value="NZ_JAPNKA010000001.1"/>
</dbReference>
<dbReference type="PANTHER" id="PTHR45527">
    <property type="entry name" value="NONRIBOSOMAL PEPTIDE SYNTHETASE"/>
    <property type="match status" value="1"/>
</dbReference>
<dbReference type="Gene3D" id="3.30.559.30">
    <property type="entry name" value="Nonribosomal peptide synthetase, condensation domain"/>
    <property type="match status" value="2"/>
</dbReference>
<dbReference type="Pfam" id="PF00550">
    <property type="entry name" value="PP-binding"/>
    <property type="match status" value="2"/>
</dbReference>
<dbReference type="SMART" id="SM00823">
    <property type="entry name" value="PKS_PP"/>
    <property type="match status" value="2"/>
</dbReference>
<dbReference type="Proteomes" id="UP001207654">
    <property type="component" value="Unassembled WGS sequence"/>
</dbReference>
<keyword evidence="7" id="KW-1185">Reference proteome</keyword>
<protein>
    <submittedName>
        <fullName evidence="6">Amino acid adenylation domain-containing protein</fullName>
    </submittedName>
</protein>
<reference evidence="6 7" key="1">
    <citation type="submission" date="2022-11" db="EMBL/GenBank/DDBJ databases">
        <title>Minimal conservation of predation-associated metabolite biosynthetic gene clusters underscores biosynthetic potential of Myxococcota including descriptions for ten novel species: Archangium lansinium sp. nov., Myxococcus landrumus sp. nov., Nannocystis bai.</title>
        <authorList>
            <person name="Ahearne A."/>
            <person name="Stevens C."/>
            <person name="Phillips K."/>
        </authorList>
    </citation>
    <scope>NUCLEOTIDE SEQUENCE [LARGE SCALE GENOMIC DNA]</scope>
    <source>
        <strain evidence="6 7">MIWBW</strain>
    </source>
</reference>
<feature type="compositionally biased region" description="Basic and acidic residues" evidence="4">
    <location>
        <begin position="1064"/>
        <end position="1082"/>
    </location>
</feature>
<dbReference type="Gene3D" id="2.30.38.10">
    <property type="entry name" value="Luciferase, Domain 3"/>
    <property type="match status" value="2"/>
</dbReference>
<feature type="compositionally biased region" description="Basic and acidic residues" evidence="4">
    <location>
        <begin position="973"/>
        <end position="991"/>
    </location>
</feature>
<dbReference type="InterPro" id="IPR020845">
    <property type="entry name" value="AMP-binding_CS"/>
</dbReference>
<dbReference type="InterPro" id="IPR006162">
    <property type="entry name" value="Ppantetheine_attach_site"/>
</dbReference>
<accession>A0ABT4A9R4</accession>
<dbReference type="Gene3D" id="3.40.50.1820">
    <property type="entry name" value="alpha/beta hydrolase"/>
    <property type="match status" value="2"/>
</dbReference>
<feature type="domain" description="Carrier" evidence="5">
    <location>
        <begin position="1646"/>
        <end position="1721"/>
    </location>
</feature>
<dbReference type="SUPFAM" id="SSF47336">
    <property type="entry name" value="ACP-like"/>
    <property type="match status" value="2"/>
</dbReference>
<dbReference type="Gene3D" id="3.30.300.30">
    <property type="match status" value="2"/>
</dbReference>
<feature type="domain" description="Carrier" evidence="5">
    <location>
        <begin position="993"/>
        <end position="1068"/>
    </location>
</feature>
<dbReference type="InterPro" id="IPR009081">
    <property type="entry name" value="PP-bd_ACP"/>
</dbReference>
<dbReference type="Gene3D" id="1.10.1200.10">
    <property type="entry name" value="ACP-like"/>
    <property type="match status" value="1"/>
</dbReference>
<dbReference type="InterPro" id="IPR045851">
    <property type="entry name" value="AMP-bd_C_sf"/>
</dbReference>
<dbReference type="InterPro" id="IPR001031">
    <property type="entry name" value="Thioesterase"/>
</dbReference>
<dbReference type="PROSITE" id="PS00455">
    <property type="entry name" value="AMP_BINDING"/>
    <property type="match status" value="2"/>
</dbReference>
<comment type="caution">
    <text evidence="6">The sequence shown here is derived from an EMBL/GenBank/DDBJ whole genome shotgun (WGS) entry which is preliminary data.</text>
</comment>
<dbReference type="SUPFAM" id="SSF56801">
    <property type="entry name" value="Acetyl-CoA synthetase-like"/>
    <property type="match status" value="2"/>
</dbReference>
<dbReference type="Pfam" id="PF00501">
    <property type="entry name" value="AMP-binding"/>
    <property type="match status" value="2"/>
</dbReference>
<dbReference type="PROSITE" id="PS00012">
    <property type="entry name" value="PHOSPHOPANTETHEINE"/>
    <property type="match status" value="2"/>
</dbReference>
<dbReference type="Gene3D" id="3.30.559.10">
    <property type="entry name" value="Chloramphenicol acetyltransferase-like domain"/>
    <property type="match status" value="2"/>
</dbReference>
<evidence type="ECO:0000256" key="1">
    <source>
        <dbReference type="ARBA" id="ARBA00001957"/>
    </source>
</evidence>
<dbReference type="InterPro" id="IPR023213">
    <property type="entry name" value="CAT-like_dom_sf"/>
</dbReference>
<dbReference type="InterPro" id="IPR029058">
    <property type="entry name" value="AB_hydrolase_fold"/>
</dbReference>
<dbReference type="InterPro" id="IPR036736">
    <property type="entry name" value="ACP-like_sf"/>
</dbReference>
<gene>
    <name evidence="6" type="ORF">OV287_28340</name>
</gene>
<dbReference type="EMBL" id="JAPNKA010000001">
    <property type="protein sequence ID" value="MCY1078391.1"/>
    <property type="molecule type" value="Genomic_DNA"/>
</dbReference>
<dbReference type="Gene3D" id="3.40.50.980">
    <property type="match status" value="4"/>
</dbReference>
<dbReference type="Pfam" id="PF00668">
    <property type="entry name" value="Condensation"/>
    <property type="match status" value="2"/>
</dbReference>
<dbReference type="SUPFAM" id="SSF53474">
    <property type="entry name" value="alpha/beta-Hydrolases"/>
    <property type="match status" value="1"/>
</dbReference>
<dbReference type="SMART" id="SM00824">
    <property type="entry name" value="PKS_TE"/>
    <property type="match status" value="1"/>
</dbReference>
<name>A0ABT4A9R4_9BACT</name>
<dbReference type="NCBIfam" id="NF003417">
    <property type="entry name" value="PRK04813.1"/>
    <property type="match status" value="2"/>
</dbReference>
<evidence type="ECO:0000256" key="2">
    <source>
        <dbReference type="ARBA" id="ARBA00022450"/>
    </source>
</evidence>
<organism evidence="6 7">
    <name type="scientific">Archangium lansingense</name>
    <dbReference type="NCBI Taxonomy" id="2995310"/>
    <lineage>
        <taxon>Bacteria</taxon>
        <taxon>Pseudomonadati</taxon>
        <taxon>Myxococcota</taxon>
        <taxon>Myxococcia</taxon>
        <taxon>Myxococcales</taxon>
        <taxon>Cystobacterineae</taxon>
        <taxon>Archangiaceae</taxon>
        <taxon>Archangium</taxon>
    </lineage>
</organism>
<dbReference type="NCBIfam" id="TIGR01733">
    <property type="entry name" value="AA-adenyl-dom"/>
    <property type="match status" value="2"/>
</dbReference>
<evidence type="ECO:0000256" key="3">
    <source>
        <dbReference type="ARBA" id="ARBA00022553"/>
    </source>
</evidence>
<dbReference type="CDD" id="cd12115">
    <property type="entry name" value="A_NRPS_Sfm_like"/>
    <property type="match status" value="1"/>
</dbReference>
<dbReference type="InterPro" id="IPR000873">
    <property type="entry name" value="AMP-dep_synth/lig_dom"/>
</dbReference>
<dbReference type="InterPro" id="IPR025110">
    <property type="entry name" value="AMP-bd_C"/>
</dbReference>
<dbReference type="Pfam" id="PF13193">
    <property type="entry name" value="AMP-binding_C"/>
    <property type="match status" value="2"/>
</dbReference>
<evidence type="ECO:0000256" key="4">
    <source>
        <dbReference type="SAM" id="MobiDB-lite"/>
    </source>
</evidence>
<evidence type="ECO:0000313" key="7">
    <source>
        <dbReference type="Proteomes" id="UP001207654"/>
    </source>
</evidence>
<dbReference type="Pfam" id="PF00975">
    <property type="entry name" value="Thioesterase"/>
    <property type="match status" value="1"/>
</dbReference>
<keyword evidence="3" id="KW-0597">Phosphoprotein</keyword>
<keyword evidence="2" id="KW-0596">Phosphopantetheine</keyword>